<feature type="transmembrane region" description="Helical" evidence="2">
    <location>
        <begin position="46"/>
        <end position="68"/>
    </location>
</feature>
<organism evidence="3 4">
    <name type="scientific">Cytospora mali</name>
    <name type="common">Apple Valsa canker fungus</name>
    <name type="synonym">Valsa mali</name>
    <dbReference type="NCBI Taxonomy" id="578113"/>
    <lineage>
        <taxon>Eukaryota</taxon>
        <taxon>Fungi</taxon>
        <taxon>Dikarya</taxon>
        <taxon>Ascomycota</taxon>
        <taxon>Pezizomycotina</taxon>
        <taxon>Sordariomycetes</taxon>
        <taxon>Sordariomycetidae</taxon>
        <taxon>Diaporthales</taxon>
        <taxon>Cytosporaceae</taxon>
        <taxon>Cytospora</taxon>
    </lineage>
</organism>
<reference evidence="3" key="1">
    <citation type="submission" date="2014-12" db="EMBL/GenBank/DDBJ databases">
        <title>Genome Sequence of Valsa Canker Pathogens Uncovers a Specific Adaption of Colonization on Woody Bark.</title>
        <authorList>
            <person name="Yin Z."/>
            <person name="Liu H."/>
            <person name="Gao X."/>
            <person name="Li Z."/>
            <person name="Song N."/>
            <person name="Ke X."/>
            <person name="Dai Q."/>
            <person name="Wu Y."/>
            <person name="Sun Y."/>
            <person name="Xu J.-R."/>
            <person name="Kang Z.K."/>
            <person name="Wang L."/>
            <person name="Huang L."/>
        </authorList>
    </citation>
    <scope>NUCLEOTIDE SEQUENCE [LARGE SCALE GENOMIC DNA]</scope>
    <source>
        <strain evidence="3">03-8</strain>
    </source>
</reference>
<keyword evidence="2" id="KW-1133">Transmembrane helix</keyword>
<protein>
    <recommendedName>
        <fullName evidence="5">MARVEL domain-containing protein</fullName>
    </recommendedName>
</protein>
<evidence type="ECO:0000256" key="2">
    <source>
        <dbReference type="SAM" id="Phobius"/>
    </source>
</evidence>
<proteinExistence type="predicted"/>
<dbReference type="AlphaFoldDB" id="A0A194VHR5"/>
<feature type="transmembrane region" description="Helical" evidence="2">
    <location>
        <begin position="74"/>
        <end position="95"/>
    </location>
</feature>
<evidence type="ECO:0000313" key="3">
    <source>
        <dbReference type="EMBL" id="KUI63537.1"/>
    </source>
</evidence>
<evidence type="ECO:0000313" key="4">
    <source>
        <dbReference type="Proteomes" id="UP000078559"/>
    </source>
</evidence>
<dbReference type="EMBL" id="KN796113">
    <property type="protein sequence ID" value="KUI63537.1"/>
    <property type="molecule type" value="Genomic_DNA"/>
</dbReference>
<keyword evidence="4" id="KW-1185">Reference proteome</keyword>
<feature type="region of interest" description="Disordered" evidence="1">
    <location>
        <begin position="1"/>
        <end position="31"/>
    </location>
</feature>
<keyword evidence="2" id="KW-0472">Membrane</keyword>
<accession>A0A194VHR5</accession>
<feature type="compositionally biased region" description="Low complexity" evidence="1">
    <location>
        <begin position="1"/>
        <end position="16"/>
    </location>
</feature>
<feature type="transmembrane region" description="Helical" evidence="2">
    <location>
        <begin position="183"/>
        <end position="204"/>
    </location>
</feature>
<evidence type="ECO:0000256" key="1">
    <source>
        <dbReference type="SAM" id="MobiDB-lite"/>
    </source>
</evidence>
<keyword evidence="2" id="KW-0812">Transmembrane</keyword>
<feature type="transmembrane region" description="Helical" evidence="2">
    <location>
        <begin position="116"/>
        <end position="135"/>
    </location>
</feature>
<dbReference type="OrthoDB" id="5279542at2759"/>
<name>A0A194VHR5_CYTMA</name>
<dbReference type="Proteomes" id="UP000078559">
    <property type="component" value="Unassembled WGS sequence"/>
</dbReference>
<gene>
    <name evidence="3" type="ORF">VM1G_10198</name>
</gene>
<sequence length="253" mass="27803">MDEPSSSQAAPAAPEQTLAEKPGFEPFDVSKTEPYKPSKTFSLAKMILGCFNLGFAIIAFGLSLGLEISSQHNMGFSVGVIIVLVTAGLSIAWQLAELITIAARKSRRPIHPGAHIALHLIILVLCILVVLSTAWDLSYTMQDYTVDDQCDVSPYLNAYYEYCAYDTFPTQTAADKFFHMMEALVAVTVLMTISHFTLWIMACVEADRRRKYGRKAKVVYLVANQGSVDGRVYYTPISPPQGTVGTYPTETAV</sequence>
<evidence type="ECO:0008006" key="5">
    <source>
        <dbReference type="Google" id="ProtNLM"/>
    </source>
</evidence>